<dbReference type="InterPro" id="IPR035647">
    <property type="entry name" value="EFG_III/V"/>
</dbReference>
<dbReference type="EMBL" id="BARV01002250">
    <property type="protein sequence ID" value="GAH90560.1"/>
    <property type="molecule type" value="Genomic_DNA"/>
</dbReference>
<name>X1KAA2_9ZZZZ</name>
<dbReference type="Pfam" id="PF03764">
    <property type="entry name" value="EFG_IV"/>
    <property type="match status" value="1"/>
</dbReference>
<dbReference type="Pfam" id="PF00009">
    <property type="entry name" value="GTP_EFTU"/>
    <property type="match status" value="1"/>
</dbReference>
<comment type="caution">
    <text evidence="4">The sequence shown here is derived from an EMBL/GenBank/DDBJ whole genome shotgun (WGS) entry which is preliminary data.</text>
</comment>
<dbReference type="InterPro" id="IPR027417">
    <property type="entry name" value="P-loop_NTPase"/>
</dbReference>
<dbReference type="PANTHER" id="PTHR43261:SF6">
    <property type="entry name" value="ELONGATION FACTOR G-LIKE PROTEIN"/>
    <property type="match status" value="1"/>
</dbReference>
<dbReference type="InterPro" id="IPR005517">
    <property type="entry name" value="Transl_elong_EFG/EF2_IV"/>
</dbReference>
<dbReference type="InterPro" id="IPR047872">
    <property type="entry name" value="EFG_IV"/>
</dbReference>
<dbReference type="GO" id="GO:0005525">
    <property type="term" value="F:GTP binding"/>
    <property type="evidence" value="ECO:0007669"/>
    <property type="project" value="UniProtKB-KW"/>
</dbReference>
<keyword evidence="1" id="KW-0547">Nucleotide-binding</keyword>
<dbReference type="GO" id="GO:0032790">
    <property type="term" value="P:ribosome disassembly"/>
    <property type="evidence" value="ECO:0007669"/>
    <property type="project" value="TreeGrafter"/>
</dbReference>
<feature type="non-terminal residue" evidence="4">
    <location>
        <position position="1"/>
    </location>
</feature>
<accession>X1KAA2</accession>
<dbReference type="SUPFAM" id="SSF54211">
    <property type="entry name" value="Ribosomal protein S5 domain 2-like"/>
    <property type="match status" value="1"/>
</dbReference>
<protein>
    <recommendedName>
        <fullName evidence="3">Tr-type G domain-containing protein</fullName>
    </recommendedName>
</protein>
<dbReference type="CDD" id="cd04088">
    <property type="entry name" value="EFG_mtEFG_II"/>
    <property type="match status" value="1"/>
</dbReference>
<dbReference type="InterPro" id="IPR009022">
    <property type="entry name" value="EFG_III"/>
</dbReference>
<dbReference type="InterPro" id="IPR020568">
    <property type="entry name" value="Ribosomal_Su5_D2-typ_SF"/>
</dbReference>
<dbReference type="GO" id="GO:0003746">
    <property type="term" value="F:translation elongation factor activity"/>
    <property type="evidence" value="ECO:0007669"/>
    <property type="project" value="InterPro"/>
</dbReference>
<dbReference type="PANTHER" id="PTHR43261">
    <property type="entry name" value="TRANSLATION ELONGATION FACTOR G-RELATED"/>
    <property type="match status" value="1"/>
</dbReference>
<dbReference type="InterPro" id="IPR053905">
    <property type="entry name" value="EF-G-like_DII"/>
</dbReference>
<dbReference type="InterPro" id="IPR041095">
    <property type="entry name" value="EFG_II"/>
</dbReference>
<dbReference type="Pfam" id="PF22042">
    <property type="entry name" value="EF-G_D2"/>
    <property type="match status" value="1"/>
</dbReference>
<sequence length="443" mass="48598">LPRLIFINKMDRDNADFLRTLAEVQAKLATRCLPVQLPIGAQSDFQGIADLVTMKGYIGSTLQEIEPPSSLLEQAKITREKLVEAVVEIDDKLIAKYLEGEDISNEEIFTAIKQATIAGKLVPVFIGSASRNIGISSLFDAISNYLPSPEERDTTVATNLITGDKEEVKSEAGEPLSSFVFKTSADPFTGKVSYLRVYSGIIFSNSQVWNANKKSMERIGQLFTLLGKNQQPVPQLAAGDIGVVARLNLTTTGDTLCAHERPVTFEGIDFPQATFSMAIQPQTKADLDKMSTVLPRICEEDPSLKVHRDPDTKEVIVSGVGDSHLEMVKERMRRKFGVEVKLEPPRVPYKETITVPTKAEYKHRKQSGGHGQYGHVFLELEPSSRGSGFEFGAKVVGGSVPKNYIPAVEKGVNEAKQEGVVAKYPVVDVKVTLYDGSFHPVDS</sequence>
<gene>
    <name evidence="4" type="ORF">S06H3_05936</name>
</gene>
<dbReference type="Gene3D" id="3.30.70.870">
    <property type="entry name" value="Elongation Factor G (Translational Gtpase), domain 3"/>
    <property type="match status" value="1"/>
</dbReference>
<dbReference type="Gene3D" id="3.30.230.10">
    <property type="match status" value="1"/>
</dbReference>
<dbReference type="PROSITE" id="PS51722">
    <property type="entry name" value="G_TR_2"/>
    <property type="match status" value="1"/>
</dbReference>
<evidence type="ECO:0000256" key="2">
    <source>
        <dbReference type="ARBA" id="ARBA00023134"/>
    </source>
</evidence>
<evidence type="ECO:0000256" key="1">
    <source>
        <dbReference type="ARBA" id="ARBA00022741"/>
    </source>
</evidence>
<dbReference type="InterPro" id="IPR009000">
    <property type="entry name" value="Transl_B-barrel_sf"/>
</dbReference>
<dbReference type="SMART" id="SM00889">
    <property type="entry name" value="EFG_IV"/>
    <property type="match status" value="1"/>
</dbReference>
<dbReference type="SUPFAM" id="SSF52540">
    <property type="entry name" value="P-loop containing nucleoside triphosphate hydrolases"/>
    <property type="match status" value="1"/>
</dbReference>
<reference evidence="4" key="1">
    <citation type="journal article" date="2014" name="Front. Microbiol.">
        <title>High frequency of phylogenetically diverse reductive dehalogenase-homologous genes in deep subseafloor sedimentary metagenomes.</title>
        <authorList>
            <person name="Kawai M."/>
            <person name="Futagami T."/>
            <person name="Toyoda A."/>
            <person name="Takaki Y."/>
            <person name="Nishi S."/>
            <person name="Hori S."/>
            <person name="Arai W."/>
            <person name="Tsubouchi T."/>
            <person name="Morono Y."/>
            <person name="Uchiyama I."/>
            <person name="Ito T."/>
            <person name="Fujiyama A."/>
            <person name="Inagaki F."/>
            <person name="Takami H."/>
        </authorList>
    </citation>
    <scope>NUCLEOTIDE SEQUENCE</scope>
    <source>
        <strain evidence="4">Expedition CK06-06</strain>
    </source>
</reference>
<dbReference type="InterPro" id="IPR014721">
    <property type="entry name" value="Ribsml_uS5_D2-typ_fold_subgr"/>
</dbReference>
<dbReference type="AlphaFoldDB" id="X1KAA2"/>
<dbReference type="Pfam" id="PF14492">
    <property type="entry name" value="EFG_III"/>
    <property type="match status" value="1"/>
</dbReference>
<evidence type="ECO:0000259" key="3">
    <source>
        <dbReference type="PROSITE" id="PS51722"/>
    </source>
</evidence>
<evidence type="ECO:0000313" key="4">
    <source>
        <dbReference type="EMBL" id="GAH90560.1"/>
    </source>
</evidence>
<dbReference type="Gene3D" id="2.40.30.10">
    <property type="entry name" value="Translation factors"/>
    <property type="match status" value="1"/>
</dbReference>
<dbReference type="Gene3D" id="3.40.50.300">
    <property type="entry name" value="P-loop containing nucleotide triphosphate hydrolases"/>
    <property type="match status" value="1"/>
</dbReference>
<feature type="domain" description="Tr-type G" evidence="3">
    <location>
        <begin position="1"/>
        <end position="150"/>
    </location>
</feature>
<feature type="non-terminal residue" evidence="4">
    <location>
        <position position="443"/>
    </location>
</feature>
<organism evidence="4">
    <name type="scientific">marine sediment metagenome</name>
    <dbReference type="NCBI Taxonomy" id="412755"/>
    <lineage>
        <taxon>unclassified sequences</taxon>
        <taxon>metagenomes</taxon>
        <taxon>ecological metagenomes</taxon>
    </lineage>
</organism>
<dbReference type="CDD" id="cd16262">
    <property type="entry name" value="EFG_III"/>
    <property type="match status" value="1"/>
</dbReference>
<dbReference type="SUPFAM" id="SSF54980">
    <property type="entry name" value="EF-G C-terminal domain-like"/>
    <property type="match status" value="1"/>
</dbReference>
<dbReference type="CDD" id="cd01434">
    <property type="entry name" value="EFG_mtEFG1_IV"/>
    <property type="match status" value="1"/>
</dbReference>
<keyword evidence="2" id="KW-0342">GTP-binding</keyword>
<dbReference type="GO" id="GO:0003924">
    <property type="term" value="F:GTPase activity"/>
    <property type="evidence" value="ECO:0007669"/>
    <property type="project" value="InterPro"/>
</dbReference>
<dbReference type="InterPro" id="IPR000795">
    <property type="entry name" value="T_Tr_GTP-bd_dom"/>
</dbReference>
<proteinExistence type="predicted"/>
<dbReference type="SUPFAM" id="SSF50447">
    <property type="entry name" value="Translation proteins"/>
    <property type="match status" value="1"/>
</dbReference>